<feature type="compositionally biased region" description="Acidic residues" evidence="5">
    <location>
        <begin position="261"/>
        <end position="292"/>
    </location>
</feature>
<dbReference type="Gene3D" id="3.30.390.110">
    <property type="match status" value="1"/>
</dbReference>
<dbReference type="InterPro" id="IPR006958">
    <property type="entry name" value="Mak16"/>
</dbReference>
<keyword evidence="8" id="KW-1185">Reference proteome</keyword>
<dbReference type="FunFam" id="3.30.390.110:FF:000001">
    <property type="entry name" value="Protein MAK16 homolog"/>
    <property type="match status" value="1"/>
</dbReference>
<evidence type="ECO:0000313" key="8">
    <source>
        <dbReference type="Proteomes" id="UP001530315"/>
    </source>
</evidence>
<dbReference type="Pfam" id="PF04874">
    <property type="entry name" value="Mak16"/>
    <property type="match status" value="1"/>
</dbReference>
<sequence length="367" mass="42294">MSQHDEMIWQVINHQFCSYKSTLAKSKGPNRDARQFCKHPYSTTGVCNRSSCPLANSKYATIREENGRIHLYIKTVERAHSPKNLWEKIYLSRNYAKALGQLDEHLAYFPKAQVHRNKQRLTKIHQYLLRMRKLKLREINGRKASMTRVHRKVEQREERREKKALIAAKIENTIEKELVERLARGTYGDIYNFPEVPYQKALESLTEKETEEESEEELETEDEMSDEEEMEGMVEYVEDLDEEDEEEEDDLEDMQTHDNGWDDESESEDSEEGESEEDDEDVSSEGVSEDESGSGSDGDSKEGDSSGEEEGKKPSKPSKKKKQPPSKKNEQPRRGVRVEIEYEDENDDLLEKESADATAGGGAGLAW</sequence>
<accession>A0ABD3MXF7</accession>
<dbReference type="GO" id="GO:0042273">
    <property type="term" value="P:ribosomal large subunit biogenesis"/>
    <property type="evidence" value="ECO:0007669"/>
    <property type="project" value="UniProtKB-ARBA"/>
</dbReference>
<dbReference type="InterPro" id="IPR029004">
    <property type="entry name" value="Ribosomal_eL28/Mak16"/>
</dbReference>
<evidence type="ECO:0000256" key="3">
    <source>
        <dbReference type="ARBA" id="ARBA00023242"/>
    </source>
</evidence>
<feature type="compositionally biased region" description="Acidic residues" evidence="5">
    <location>
        <begin position="209"/>
        <end position="253"/>
    </location>
</feature>
<feature type="compositionally biased region" description="Basic and acidic residues" evidence="5">
    <location>
        <begin position="298"/>
        <end position="313"/>
    </location>
</feature>
<feature type="region of interest" description="Disordered" evidence="5">
    <location>
        <begin position="204"/>
        <end position="367"/>
    </location>
</feature>
<evidence type="ECO:0000256" key="2">
    <source>
        <dbReference type="ARBA" id="ARBA00005514"/>
    </source>
</evidence>
<dbReference type="Pfam" id="PF01778">
    <property type="entry name" value="Ribosomal_L28e"/>
    <property type="match status" value="1"/>
</dbReference>
<evidence type="ECO:0000256" key="4">
    <source>
        <dbReference type="PIRNR" id="PIRNR003352"/>
    </source>
</evidence>
<gene>
    <name evidence="7" type="ORF">ACHAW5_002465</name>
</gene>
<dbReference type="EMBL" id="JALLAZ020001676">
    <property type="protein sequence ID" value="KAL3768508.1"/>
    <property type="molecule type" value="Genomic_DNA"/>
</dbReference>
<comment type="similarity">
    <text evidence="2 4">Belongs to the MAK16 family.</text>
</comment>
<dbReference type="AlphaFoldDB" id="A0ABD3MXF7"/>
<evidence type="ECO:0000313" key="7">
    <source>
        <dbReference type="EMBL" id="KAL3768508.1"/>
    </source>
</evidence>
<comment type="caution">
    <text evidence="7">The sequence shown here is derived from an EMBL/GenBank/DDBJ whole genome shotgun (WGS) entry which is preliminary data.</text>
</comment>
<evidence type="ECO:0000256" key="5">
    <source>
        <dbReference type="SAM" id="MobiDB-lite"/>
    </source>
</evidence>
<keyword evidence="3 4" id="KW-0539">Nucleus</keyword>
<dbReference type="Proteomes" id="UP001530315">
    <property type="component" value="Unassembled WGS sequence"/>
</dbReference>
<evidence type="ECO:0000259" key="6">
    <source>
        <dbReference type="Pfam" id="PF01778"/>
    </source>
</evidence>
<dbReference type="GO" id="GO:0030684">
    <property type="term" value="C:preribosome"/>
    <property type="evidence" value="ECO:0007669"/>
    <property type="project" value="UniProtKB-ARBA"/>
</dbReference>
<dbReference type="PANTHER" id="PTHR23405:SF4">
    <property type="entry name" value="PROTEIN MAK16 HOMOLOG"/>
    <property type="match status" value="1"/>
</dbReference>
<feature type="domain" description="Ribosomal eL28/Mak16" evidence="6">
    <location>
        <begin position="7"/>
        <end position="127"/>
    </location>
</feature>
<feature type="compositionally biased region" description="Basic and acidic residues" evidence="5">
    <location>
        <begin position="327"/>
        <end position="340"/>
    </location>
</feature>
<protein>
    <recommendedName>
        <fullName evidence="4">Protein MAK16 homolog</fullName>
    </recommendedName>
</protein>
<dbReference type="PIRSF" id="PIRSF003352">
    <property type="entry name" value="MAK16"/>
    <property type="match status" value="1"/>
</dbReference>
<organism evidence="7 8">
    <name type="scientific">Stephanodiscus triporus</name>
    <dbReference type="NCBI Taxonomy" id="2934178"/>
    <lineage>
        <taxon>Eukaryota</taxon>
        <taxon>Sar</taxon>
        <taxon>Stramenopiles</taxon>
        <taxon>Ochrophyta</taxon>
        <taxon>Bacillariophyta</taxon>
        <taxon>Coscinodiscophyceae</taxon>
        <taxon>Thalassiosirophycidae</taxon>
        <taxon>Stephanodiscales</taxon>
        <taxon>Stephanodiscaceae</taxon>
        <taxon>Stephanodiscus</taxon>
    </lineage>
</organism>
<comment type="subcellular location">
    <subcellularLocation>
        <location evidence="1">Nucleus</location>
    </subcellularLocation>
</comment>
<proteinExistence type="inferred from homology"/>
<dbReference type="GO" id="GO:0005730">
    <property type="term" value="C:nucleolus"/>
    <property type="evidence" value="ECO:0007669"/>
    <property type="project" value="UniProtKB-UniRule"/>
</dbReference>
<dbReference type="PANTHER" id="PTHR23405">
    <property type="entry name" value="MAINTENANCE OF KILLER 16 MAK16 PROTEIN-RELATED"/>
    <property type="match status" value="1"/>
</dbReference>
<feature type="compositionally biased region" description="Basic residues" evidence="5">
    <location>
        <begin position="314"/>
        <end position="325"/>
    </location>
</feature>
<evidence type="ECO:0000256" key="1">
    <source>
        <dbReference type="ARBA" id="ARBA00004123"/>
    </source>
</evidence>
<name>A0ABD3MXF7_9STRA</name>
<reference evidence="7 8" key="1">
    <citation type="submission" date="2024-10" db="EMBL/GenBank/DDBJ databases">
        <title>Updated reference genomes for cyclostephanoid diatoms.</title>
        <authorList>
            <person name="Roberts W.R."/>
            <person name="Alverson A.J."/>
        </authorList>
    </citation>
    <scope>NUCLEOTIDE SEQUENCE [LARGE SCALE GENOMIC DNA]</scope>
    <source>
        <strain evidence="7 8">AJA276-08</strain>
    </source>
</reference>